<keyword evidence="5" id="KW-0234">DNA repair</keyword>
<dbReference type="Proteomes" id="UP000006764">
    <property type="component" value="Chromosome"/>
</dbReference>
<dbReference type="AlphaFoldDB" id="A0A0B4XNV2"/>
<gene>
    <name evidence="9" type="ORF">S7S_18135</name>
</gene>
<evidence type="ECO:0000256" key="3">
    <source>
        <dbReference type="ARBA" id="ARBA00022705"/>
    </source>
</evidence>
<dbReference type="Gene3D" id="3.30.1490.70">
    <property type="match status" value="1"/>
</dbReference>
<dbReference type="Pfam" id="PF14743">
    <property type="entry name" value="DNA_ligase_OB_2"/>
    <property type="match status" value="1"/>
</dbReference>
<dbReference type="CDD" id="cd07896">
    <property type="entry name" value="Adenylation_kDNA_ligase_like"/>
    <property type="match status" value="1"/>
</dbReference>
<dbReference type="PANTHER" id="PTHR47810">
    <property type="entry name" value="DNA LIGASE"/>
    <property type="match status" value="1"/>
</dbReference>
<dbReference type="InterPro" id="IPR050326">
    <property type="entry name" value="NAD_dep_DNA_ligaseB"/>
</dbReference>
<dbReference type="InterPro" id="IPR012310">
    <property type="entry name" value="DNA_ligase_ATP-dep_cent"/>
</dbReference>
<keyword evidence="4" id="KW-0227">DNA damage</keyword>
<dbReference type="GO" id="GO:0006260">
    <property type="term" value="P:DNA replication"/>
    <property type="evidence" value="ECO:0007669"/>
    <property type="project" value="UniProtKB-KW"/>
</dbReference>
<dbReference type="NCBIfam" id="NF006592">
    <property type="entry name" value="PRK09125.1"/>
    <property type="match status" value="1"/>
</dbReference>
<keyword evidence="10" id="KW-1185">Reference proteome</keyword>
<evidence type="ECO:0000256" key="1">
    <source>
        <dbReference type="ARBA" id="ARBA00001968"/>
    </source>
</evidence>
<dbReference type="Gene3D" id="2.40.50.140">
    <property type="entry name" value="Nucleic acid-binding proteins"/>
    <property type="match status" value="1"/>
</dbReference>
<keyword evidence="3" id="KW-0235">DNA replication</keyword>
<dbReference type="EMBL" id="CP004387">
    <property type="protein sequence ID" value="AJD50039.1"/>
    <property type="molecule type" value="Genomic_DNA"/>
</dbReference>
<dbReference type="EC" id="6.5.1.1" evidence="9"/>
<dbReference type="SUPFAM" id="SSF50249">
    <property type="entry name" value="Nucleic acid-binding proteins"/>
    <property type="match status" value="1"/>
</dbReference>
<dbReference type="GO" id="GO:0005524">
    <property type="term" value="F:ATP binding"/>
    <property type="evidence" value="ECO:0007669"/>
    <property type="project" value="InterPro"/>
</dbReference>
<dbReference type="CDD" id="cd08041">
    <property type="entry name" value="OBF_kDNA_ligase_like"/>
    <property type="match status" value="1"/>
</dbReference>
<comment type="catalytic activity">
    <reaction evidence="6">
        <text>ATP + (deoxyribonucleotide)n-3'-hydroxyl + 5'-phospho-(deoxyribonucleotide)m = (deoxyribonucleotide)n+m + AMP + diphosphate.</text>
        <dbReference type="EC" id="6.5.1.1"/>
    </reaction>
</comment>
<reference evidence="9 10" key="1">
    <citation type="journal article" date="2012" name="J. Bacteriol.">
        <title>Genome sequence of an alkane-degrading bacterium, Alcanivorax pacificus type strain W11-5, isolated from deep sea sediment.</title>
        <authorList>
            <person name="Lai Q."/>
            <person name="Shao Z."/>
        </authorList>
    </citation>
    <scope>NUCLEOTIDE SEQUENCE [LARGE SCALE GENOMIC DNA]</scope>
    <source>
        <strain evidence="9 10">W11-5</strain>
    </source>
</reference>
<sequence length="281" mass="30885">MILIGLLLCGAGAAHAEPPALLLATDYAGETALEAFWVSEKLDGVRARWDGAQLVSRQGNVFNAPAWFTHDFPDVPLDGELWLGRGRFAEVSGAVRRQQPDTAQWRDIRFMVFDLPDHPGTFDARLAALRARLQPSPSPYIALIEQFRVADRAALLARLDTVVARGGEGLMLHHGSARYQPGRSDALLKLKPYQDAEAVVIGHLPGKGRHAGRLGALQVETAEGIRFRLGTGFSDHERDVPPPLGSVVTYRYHGVTRDGVPRFASFLRLRHLPAAMAEEYE</sequence>
<evidence type="ECO:0000313" key="10">
    <source>
        <dbReference type="Proteomes" id="UP000006764"/>
    </source>
</evidence>
<name>A0A0B4XNV2_9GAMM</name>
<protein>
    <submittedName>
        <fullName evidence="9">DNA ligase</fullName>
        <ecNumber evidence="9">6.5.1.1</ecNumber>
    </submittedName>
</protein>
<feature type="chain" id="PRO_5002112042" evidence="7">
    <location>
        <begin position="17"/>
        <end position="281"/>
    </location>
</feature>
<evidence type="ECO:0000256" key="5">
    <source>
        <dbReference type="ARBA" id="ARBA00023204"/>
    </source>
</evidence>
<dbReference type="SUPFAM" id="SSF56091">
    <property type="entry name" value="DNA ligase/mRNA capping enzyme, catalytic domain"/>
    <property type="match status" value="1"/>
</dbReference>
<accession>A0A0B4XNV2</accession>
<organism evidence="9 10">
    <name type="scientific">Isoalcanivorax pacificus W11-5</name>
    <dbReference type="NCBI Taxonomy" id="391936"/>
    <lineage>
        <taxon>Bacteria</taxon>
        <taxon>Pseudomonadati</taxon>
        <taxon>Pseudomonadota</taxon>
        <taxon>Gammaproteobacteria</taxon>
        <taxon>Oceanospirillales</taxon>
        <taxon>Alcanivoracaceae</taxon>
        <taxon>Isoalcanivorax</taxon>
    </lineage>
</organism>
<dbReference type="PANTHER" id="PTHR47810:SF1">
    <property type="entry name" value="DNA LIGASE B"/>
    <property type="match status" value="1"/>
</dbReference>
<evidence type="ECO:0000259" key="8">
    <source>
        <dbReference type="PROSITE" id="PS50160"/>
    </source>
</evidence>
<feature type="domain" description="ATP-dependent DNA ligase family profile" evidence="8">
    <location>
        <begin position="125"/>
        <end position="223"/>
    </location>
</feature>
<dbReference type="Gene3D" id="3.30.470.30">
    <property type="entry name" value="DNA ligase/mRNA capping enzyme"/>
    <property type="match status" value="1"/>
</dbReference>
<dbReference type="STRING" id="391936.S7S_18135"/>
<evidence type="ECO:0000256" key="2">
    <source>
        <dbReference type="ARBA" id="ARBA00022598"/>
    </source>
</evidence>
<feature type="signal peptide" evidence="7">
    <location>
        <begin position="1"/>
        <end position="16"/>
    </location>
</feature>
<evidence type="ECO:0000256" key="7">
    <source>
        <dbReference type="SAM" id="SignalP"/>
    </source>
</evidence>
<dbReference type="HOGENOM" id="CLU_021047_0_0_6"/>
<dbReference type="GO" id="GO:0006281">
    <property type="term" value="P:DNA repair"/>
    <property type="evidence" value="ECO:0007669"/>
    <property type="project" value="UniProtKB-KW"/>
</dbReference>
<dbReference type="InterPro" id="IPR012340">
    <property type="entry name" value="NA-bd_OB-fold"/>
</dbReference>
<dbReference type="InterPro" id="IPR029319">
    <property type="entry name" value="DNA_ligase_OB"/>
</dbReference>
<comment type="cofactor">
    <cofactor evidence="1">
        <name>a divalent metal cation</name>
        <dbReference type="ChEBI" id="CHEBI:60240"/>
    </cofactor>
</comment>
<dbReference type="KEGG" id="apac:S7S_18135"/>
<dbReference type="Pfam" id="PF01068">
    <property type="entry name" value="DNA_ligase_A_M"/>
    <property type="match status" value="1"/>
</dbReference>
<evidence type="ECO:0000256" key="4">
    <source>
        <dbReference type="ARBA" id="ARBA00022763"/>
    </source>
</evidence>
<dbReference type="PROSITE" id="PS50160">
    <property type="entry name" value="DNA_LIGASE_A3"/>
    <property type="match status" value="1"/>
</dbReference>
<keyword evidence="2 9" id="KW-0436">Ligase</keyword>
<keyword evidence="7" id="KW-0732">Signal</keyword>
<evidence type="ECO:0000256" key="6">
    <source>
        <dbReference type="ARBA" id="ARBA00034003"/>
    </source>
</evidence>
<proteinExistence type="predicted"/>
<dbReference type="GO" id="GO:0006310">
    <property type="term" value="P:DNA recombination"/>
    <property type="evidence" value="ECO:0007669"/>
    <property type="project" value="InterPro"/>
</dbReference>
<evidence type="ECO:0000313" key="9">
    <source>
        <dbReference type="EMBL" id="AJD50039.1"/>
    </source>
</evidence>
<dbReference type="GO" id="GO:0003910">
    <property type="term" value="F:DNA ligase (ATP) activity"/>
    <property type="evidence" value="ECO:0007669"/>
    <property type="project" value="UniProtKB-EC"/>
</dbReference>